<feature type="non-terminal residue" evidence="2">
    <location>
        <position position="1"/>
    </location>
</feature>
<reference evidence="2 3" key="1">
    <citation type="submission" date="2019-11" db="EMBL/GenBank/DDBJ databases">
        <title>Whole genome sequence of Oryza granulata.</title>
        <authorList>
            <person name="Li W."/>
        </authorList>
    </citation>
    <scope>NUCLEOTIDE SEQUENCE [LARGE SCALE GENOMIC DNA]</scope>
    <source>
        <strain evidence="3">cv. Menghai</strain>
        <tissue evidence="2">Leaf</tissue>
    </source>
</reference>
<dbReference type="Proteomes" id="UP000479710">
    <property type="component" value="Unassembled WGS sequence"/>
</dbReference>
<proteinExistence type="predicted"/>
<protein>
    <submittedName>
        <fullName evidence="2">Uncharacterized protein</fullName>
    </submittedName>
</protein>
<evidence type="ECO:0000313" key="3">
    <source>
        <dbReference type="Proteomes" id="UP000479710"/>
    </source>
</evidence>
<dbReference type="EMBL" id="SPHZ02000011">
    <property type="protein sequence ID" value="KAF0893438.1"/>
    <property type="molecule type" value="Genomic_DNA"/>
</dbReference>
<feature type="region of interest" description="Disordered" evidence="1">
    <location>
        <begin position="1"/>
        <end position="24"/>
    </location>
</feature>
<gene>
    <name evidence="2" type="ORF">E2562_025235</name>
</gene>
<feature type="compositionally biased region" description="Basic and acidic residues" evidence="1">
    <location>
        <begin position="12"/>
        <end position="23"/>
    </location>
</feature>
<comment type="caution">
    <text evidence="2">The sequence shown here is derived from an EMBL/GenBank/DDBJ whole genome shotgun (WGS) entry which is preliminary data.</text>
</comment>
<accession>A0A6G1BZ67</accession>
<sequence length="117" mass="13112">PEGVAFTAARGKMPEAVDDDGGRAPRIGVAGGARGFVLTHFSPRFLLPRDREREQEFFLGSNQREGGREQKGRNSTESWCLDPERKNKASRFSSTIVFVILLDSFSTVDQQHHAQHR</sequence>
<dbReference type="AlphaFoldDB" id="A0A6G1BZ67"/>
<name>A0A6G1BZ67_9ORYZ</name>
<feature type="compositionally biased region" description="Basic and acidic residues" evidence="1">
    <location>
        <begin position="65"/>
        <end position="74"/>
    </location>
</feature>
<feature type="region of interest" description="Disordered" evidence="1">
    <location>
        <begin position="58"/>
        <end position="80"/>
    </location>
</feature>
<evidence type="ECO:0000313" key="2">
    <source>
        <dbReference type="EMBL" id="KAF0893438.1"/>
    </source>
</evidence>
<organism evidence="2 3">
    <name type="scientific">Oryza meyeriana var. granulata</name>
    <dbReference type="NCBI Taxonomy" id="110450"/>
    <lineage>
        <taxon>Eukaryota</taxon>
        <taxon>Viridiplantae</taxon>
        <taxon>Streptophyta</taxon>
        <taxon>Embryophyta</taxon>
        <taxon>Tracheophyta</taxon>
        <taxon>Spermatophyta</taxon>
        <taxon>Magnoliopsida</taxon>
        <taxon>Liliopsida</taxon>
        <taxon>Poales</taxon>
        <taxon>Poaceae</taxon>
        <taxon>BOP clade</taxon>
        <taxon>Oryzoideae</taxon>
        <taxon>Oryzeae</taxon>
        <taxon>Oryzinae</taxon>
        <taxon>Oryza</taxon>
        <taxon>Oryza meyeriana</taxon>
    </lineage>
</organism>
<keyword evidence="3" id="KW-1185">Reference proteome</keyword>
<evidence type="ECO:0000256" key="1">
    <source>
        <dbReference type="SAM" id="MobiDB-lite"/>
    </source>
</evidence>